<proteinExistence type="predicted"/>
<evidence type="ECO:0000313" key="1">
    <source>
        <dbReference type="EMBL" id="CAD2206486.1"/>
    </source>
</evidence>
<gene>
    <name evidence="1" type="ORF">MENT_LOCUS60363</name>
</gene>
<name>A0A6V7Y4N5_MELEN</name>
<protein>
    <submittedName>
        <fullName evidence="1">Uncharacterized protein</fullName>
    </submittedName>
</protein>
<dbReference type="AlphaFoldDB" id="A0A6V7Y4N5"/>
<sequence>MYTIILADFQATAIFFQIYSSREFDHIRFGGKQFNSAPNVAIVSKFTEKLKIFCTFTQNLREINLHVVGSDFKITDIRKMLLVFVIFKTRVELHTSNLDHHLIFIIQGVIGDSDFISVGLYGNWKH</sequence>
<reference evidence="1 2" key="1">
    <citation type="submission" date="2020-08" db="EMBL/GenBank/DDBJ databases">
        <authorList>
            <person name="Koutsovoulos G."/>
            <person name="Danchin GJ E."/>
        </authorList>
    </citation>
    <scope>NUCLEOTIDE SEQUENCE [LARGE SCALE GENOMIC DNA]</scope>
</reference>
<dbReference type="EMBL" id="CAJEWN010003094">
    <property type="protein sequence ID" value="CAD2206486.1"/>
    <property type="molecule type" value="Genomic_DNA"/>
</dbReference>
<organism evidence="1 2">
    <name type="scientific">Meloidogyne enterolobii</name>
    <name type="common">Root-knot nematode worm</name>
    <name type="synonym">Meloidogyne mayaguensis</name>
    <dbReference type="NCBI Taxonomy" id="390850"/>
    <lineage>
        <taxon>Eukaryota</taxon>
        <taxon>Metazoa</taxon>
        <taxon>Ecdysozoa</taxon>
        <taxon>Nematoda</taxon>
        <taxon>Chromadorea</taxon>
        <taxon>Rhabditida</taxon>
        <taxon>Tylenchina</taxon>
        <taxon>Tylenchomorpha</taxon>
        <taxon>Tylenchoidea</taxon>
        <taxon>Meloidogynidae</taxon>
        <taxon>Meloidogyninae</taxon>
        <taxon>Meloidogyne</taxon>
    </lineage>
</organism>
<evidence type="ECO:0000313" key="2">
    <source>
        <dbReference type="Proteomes" id="UP000580250"/>
    </source>
</evidence>
<accession>A0A6V7Y4N5</accession>
<dbReference type="Proteomes" id="UP000580250">
    <property type="component" value="Unassembled WGS sequence"/>
</dbReference>
<comment type="caution">
    <text evidence="1">The sequence shown here is derived from an EMBL/GenBank/DDBJ whole genome shotgun (WGS) entry which is preliminary data.</text>
</comment>